<organism evidence="4">
    <name type="scientific">Pyrenophora teres f. teres (strain 0-1)</name>
    <name type="common">Barley net blotch fungus</name>
    <name type="synonym">Drechslera teres f. teres</name>
    <dbReference type="NCBI Taxonomy" id="861557"/>
    <lineage>
        <taxon>Eukaryota</taxon>
        <taxon>Fungi</taxon>
        <taxon>Dikarya</taxon>
        <taxon>Ascomycota</taxon>
        <taxon>Pezizomycotina</taxon>
        <taxon>Dothideomycetes</taxon>
        <taxon>Pleosporomycetidae</taxon>
        <taxon>Pleosporales</taxon>
        <taxon>Pleosporineae</taxon>
        <taxon>Pleosporaceae</taxon>
        <taxon>Pyrenophora</taxon>
    </lineage>
</organism>
<dbReference type="Pfam" id="PF00226">
    <property type="entry name" value="DnaJ"/>
    <property type="match status" value="1"/>
</dbReference>
<proteinExistence type="predicted"/>
<dbReference type="OrthoDB" id="445556at2759"/>
<dbReference type="PROSITE" id="PS50076">
    <property type="entry name" value="DNAJ_2"/>
    <property type="match status" value="1"/>
</dbReference>
<gene>
    <name evidence="3" type="ORF">PTT_18963</name>
</gene>
<feature type="domain" description="J" evidence="2">
    <location>
        <begin position="5"/>
        <end position="75"/>
    </location>
</feature>
<protein>
    <recommendedName>
        <fullName evidence="2">J domain-containing protein</fullName>
    </recommendedName>
</protein>
<reference evidence="3 4" key="1">
    <citation type="journal article" date="2010" name="Genome Biol.">
        <title>A first genome assembly of the barley fungal pathogen Pyrenophora teres f. teres.</title>
        <authorList>
            <person name="Ellwood S.R."/>
            <person name="Liu Z."/>
            <person name="Syme R.A."/>
            <person name="Lai Z."/>
            <person name="Hane J.K."/>
            <person name="Keiper F."/>
            <person name="Moffat C.S."/>
            <person name="Oliver R.P."/>
            <person name="Friesen T.L."/>
        </authorList>
    </citation>
    <scope>NUCLEOTIDE SEQUENCE [LARGE SCALE GENOMIC DNA]</scope>
    <source>
        <strain evidence="3 4">0-1</strain>
    </source>
</reference>
<dbReference type="EMBL" id="GL537631">
    <property type="protein sequence ID" value="EFQ85940.1"/>
    <property type="molecule type" value="Genomic_DNA"/>
</dbReference>
<evidence type="ECO:0000313" key="3">
    <source>
        <dbReference type="EMBL" id="EFQ85940.1"/>
    </source>
</evidence>
<dbReference type="InterPro" id="IPR001623">
    <property type="entry name" value="DnaJ_domain"/>
</dbReference>
<dbReference type="InterPro" id="IPR036869">
    <property type="entry name" value="J_dom_sf"/>
</dbReference>
<accession>E3S7W3</accession>
<feature type="region of interest" description="Disordered" evidence="1">
    <location>
        <begin position="86"/>
        <end position="134"/>
    </location>
</feature>
<dbReference type="HOGENOM" id="CLU_806857_0_0_1"/>
<dbReference type="Gene3D" id="1.10.287.110">
    <property type="entry name" value="DnaJ domain"/>
    <property type="match status" value="1"/>
</dbReference>
<evidence type="ECO:0000313" key="4">
    <source>
        <dbReference type="Proteomes" id="UP000001067"/>
    </source>
</evidence>
<evidence type="ECO:0000256" key="1">
    <source>
        <dbReference type="SAM" id="MobiDB-lite"/>
    </source>
</evidence>
<dbReference type="SUPFAM" id="SSF46565">
    <property type="entry name" value="Chaperone J-domain"/>
    <property type="match status" value="1"/>
</dbReference>
<name>E3S7W3_PYRTT</name>
<feature type="compositionally biased region" description="Basic and acidic residues" evidence="1">
    <location>
        <begin position="112"/>
        <end position="123"/>
    </location>
</feature>
<dbReference type="KEGG" id="pte:PTT_18963"/>
<evidence type="ECO:0000259" key="2">
    <source>
        <dbReference type="PROSITE" id="PS50076"/>
    </source>
</evidence>
<dbReference type="Proteomes" id="UP000001067">
    <property type="component" value="Unassembled WGS sequence"/>
</dbReference>
<keyword evidence="4" id="KW-1185">Reference proteome</keyword>
<sequence>MSYASHYDNLKMSHSASSSGIDAAHRLVLSDNHPDKVRQLGPFARILAERRVRSAIAALEVLSNPTRRRHYDKELDYKSEKQDSWRRRYAGFTPQKPTATPKGMDGSPDPSSEDRHTDEGNRDVDDEANDPNCLPEDLEAAYRYGSTPVATDVDVAIRGWRIRMRISSKFRFLDDLTDLTDPIDGSQEVSFEIGLQRAREVRSNPQDVITELILDIEDNPSNQRIGLQTILRESTPSSCSLIVNIVANHGVPQKMPWNFGLDFEMNHLVKGSLKRCTCIRFSVDEPAEQLQTGQGLNTSECVLRWDKALKANKFHNLGAARVGICGYGDVEMWRLSAVGYRAGS</sequence>
<dbReference type="AlphaFoldDB" id="E3S7W3"/>
<dbReference type="STRING" id="861557.E3S7W3"/>